<keyword evidence="2" id="KW-0472">Membrane</keyword>
<feature type="transmembrane region" description="Helical" evidence="2">
    <location>
        <begin position="56"/>
        <end position="75"/>
    </location>
</feature>
<dbReference type="EMBL" id="JADLQN010000001">
    <property type="protein sequence ID" value="MBF6355041.1"/>
    <property type="molecule type" value="Genomic_DNA"/>
</dbReference>
<evidence type="ECO:0000256" key="1">
    <source>
        <dbReference type="SAM" id="MobiDB-lite"/>
    </source>
</evidence>
<organism evidence="3 4">
    <name type="scientific">Nocardia higoensis</name>
    <dbReference type="NCBI Taxonomy" id="228599"/>
    <lineage>
        <taxon>Bacteria</taxon>
        <taxon>Bacillati</taxon>
        <taxon>Actinomycetota</taxon>
        <taxon>Actinomycetes</taxon>
        <taxon>Mycobacteriales</taxon>
        <taxon>Nocardiaceae</taxon>
        <taxon>Nocardia</taxon>
    </lineage>
</organism>
<sequence>MPPGDESSGDDGSAGPGPQAAADPQAPARPGSADPAVESVWLGRRRPARPLGRPRLTTVLMVAAFTGLLVLYLVVRPGG</sequence>
<protein>
    <submittedName>
        <fullName evidence="3">Uncharacterized protein</fullName>
    </submittedName>
</protein>
<evidence type="ECO:0000256" key="2">
    <source>
        <dbReference type="SAM" id="Phobius"/>
    </source>
</evidence>
<accession>A0ABS0D988</accession>
<feature type="compositionally biased region" description="Low complexity" evidence="1">
    <location>
        <begin position="1"/>
        <end position="31"/>
    </location>
</feature>
<gene>
    <name evidence="3" type="ORF">IU449_10880</name>
</gene>
<comment type="caution">
    <text evidence="3">The sequence shown here is derived from an EMBL/GenBank/DDBJ whole genome shotgun (WGS) entry which is preliminary data.</text>
</comment>
<dbReference type="Proteomes" id="UP000707731">
    <property type="component" value="Unassembled WGS sequence"/>
</dbReference>
<keyword evidence="2" id="KW-1133">Transmembrane helix</keyword>
<dbReference type="RefSeq" id="WP_195001699.1">
    <property type="nucleotide sequence ID" value="NZ_JADLQN010000001.1"/>
</dbReference>
<keyword evidence="4" id="KW-1185">Reference proteome</keyword>
<keyword evidence="2" id="KW-0812">Transmembrane</keyword>
<name>A0ABS0D988_9NOCA</name>
<feature type="region of interest" description="Disordered" evidence="1">
    <location>
        <begin position="1"/>
        <end position="52"/>
    </location>
</feature>
<evidence type="ECO:0000313" key="3">
    <source>
        <dbReference type="EMBL" id="MBF6355041.1"/>
    </source>
</evidence>
<evidence type="ECO:0000313" key="4">
    <source>
        <dbReference type="Proteomes" id="UP000707731"/>
    </source>
</evidence>
<proteinExistence type="predicted"/>
<reference evidence="3 4" key="1">
    <citation type="submission" date="2020-10" db="EMBL/GenBank/DDBJ databases">
        <title>Identification of Nocardia species via Next-generation sequencing and recognition of intraspecies genetic diversity.</title>
        <authorList>
            <person name="Li P."/>
            <person name="Li P."/>
            <person name="Lu B."/>
        </authorList>
    </citation>
    <scope>NUCLEOTIDE SEQUENCE [LARGE SCALE GENOMIC DNA]</scope>
    <source>
        <strain evidence="3 4">BJ06-0143</strain>
    </source>
</reference>